<proteinExistence type="predicted"/>
<comment type="caution">
    <text evidence="1">The sequence shown here is derived from an EMBL/GenBank/DDBJ whole genome shotgun (WGS) entry which is preliminary data.</text>
</comment>
<dbReference type="RefSeq" id="WP_257720857.1">
    <property type="nucleotide sequence ID" value="NZ_JAJA02000001.1"/>
</dbReference>
<dbReference type="EMBL" id="JAJA02000001">
    <property type="protein sequence ID" value="KWS03279.1"/>
    <property type="molecule type" value="Genomic_DNA"/>
</dbReference>
<sequence length="42" mass="4960">MDAPIDSNELKLEELDERLEFAPAWVCEYFPIYEYFGGNCIQ</sequence>
<dbReference type="AlphaFoldDB" id="A0A108U663"/>
<evidence type="ECO:0000313" key="2">
    <source>
        <dbReference type="Proteomes" id="UP000023435"/>
    </source>
</evidence>
<organism evidence="1 2">
    <name type="scientific">Lysobacter capsici AZ78</name>
    <dbReference type="NCBI Taxonomy" id="1444315"/>
    <lineage>
        <taxon>Bacteria</taxon>
        <taxon>Pseudomonadati</taxon>
        <taxon>Pseudomonadota</taxon>
        <taxon>Gammaproteobacteria</taxon>
        <taxon>Lysobacterales</taxon>
        <taxon>Lysobacteraceae</taxon>
        <taxon>Lysobacter</taxon>
    </lineage>
</organism>
<keyword evidence="2" id="KW-1185">Reference proteome</keyword>
<gene>
    <name evidence="1" type="ORF">AZ78_0825</name>
</gene>
<name>A0A108U663_9GAMM</name>
<dbReference type="Proteomes" id="UP000023435">
    <property type="component" value="Unassembled WGS sequence"/>
</dbReference>
<reference evidence="1 2" key="1">
    <citation type="journal article" date="2014" name="Genome Announc.">
        <title>Draft Genome Sequence of Lysobacter capsici AZ78, a Bacterium Antagonistic to Plant-Pathogenic Oomycetes.</title>
        <authorList>
            <person name="Puopolo G."/>
            <person name="Sonego P."/>
            <person name="Engelen K."/>
            <person name="Pertot I."/>
        </authorList>
    </citation>
    <scope>NUCLEOTIDE SEQUENCE [LARGE SCALE GENOMIC DNA]</scope>
    <source>
        <strain evidence="1 2">AZ78</strain>
    </source>
</reference>
<accession>A0A108U663</accession>
<protein>
    <submittedName>
        <fullName evidence="1">Uncharacterized protein</fullName>
    </submittedName>
</protein>
<evidence type="ECO:0000313" key="1">
    <source>
        <dbReference type="EMBL" id="KWS03279.1"/>
    </source>
</evidence>
<dbReference type="GeneID" id="97906216"/>